<sequence length="53" mass="6134">MCARKLHDRLVNVFTKMWTLKISVIKSSKSRSCMCTLLSYITYYVPALTTLCD</sequence>
<dbReference type="AlphaFoldDB" id="A0A251P293"/>
<accession>A0A251P293</accession>
<protein>
    <submittedName>
        <fullName evidence="1">Uncharacterized protein</fullName>
    </submittedName>
</protein>
<dbReference type="Gramene" id="ONI05150">
    <property type="protein sequence ID" value="ONI05150"/>
    <property type="gene ID" value="PRUPE_6G358800"/>
</dbReference>
<dbReference type="Proteomes" id="UP000006882">
    <property type="component" value="Chromosome G6"/>
</dbReference>
<proteinExistence type="predicted"/>
<organism evidence="1 2">
    <name type="scientific">Prunus persica</name>
    <name type="common">Peach</name>
    <name type="synonym">Amygdalus persica</name>
    <dbReference type="NCBI Taxonomy" id="3760"/>
    <lineage>
        <taxon>Eukaryota</taxon>
        <taxon>Viridiplantae</taxon>
        <taxon>Streptophyta</taxon>
        <taxon>Embryophyta</taxon>
        <taxon>Tracheophyta</taxon>
        <taxon>Spermatophyta</taxon>
        <taxon>Magnoliopsida</taxon>
        <taxon>eudicotyledons</taxon>
        <taxon>Gunneridae</taxon>
        <taxon>Pentapetalae</taxon>
        <taxon>rosids</taxon>
        <taxon>fabids</taxon>
        <taxon>Rosales</taxon>
        <taxon>Rosaceae</taxon>
        <taxon>Amygdaloideae</taxon>
        <taxon>Amygdaleae</taxon>
        <taxon>Prunus</taxon>
    </lineage>
</organism>
<reference evidence="1 2" key="1">
    <citation type="journal article" date="2013" name="Nat. Genet.">
        <title>The high-quality draft genome of peach (Prunus persica) identifies unique patterns of genetic diversity, domestication and genome evolution.</title>
        <authorList>
            <consortium name="International Peach Genome Initiative"/>
            <person name="Verde I."/>
            <person name="Abbott A.G."/>
            <person name="Scalabrin S."/>
            <person name="Jung S."/>
            <person name="Shu S."/>
            <person name="Marroni F."/>
            <person name="Zhebentyayeva T."/>
            <person name="Dettori M.T."/>
            <person name="Grimwood J."/>
            <person name="Cattonaro F."/>
            <person name="Zuccolo A."/>
            <person name="Rossini L."/>
            <person name="Jenkins J."/>
            <person name="Vendramin E."/>
            <person name="Meisel L.A."/>
            <person name="Decroocq V."/>
            <person name="Sosinski B."/>
            <person name="Prochnik S."/>
            <person name="Mitros T."/>
            <person name="Policriti A."/>
            <person name="Cipriani G."/>
            <person name="Dondini L."/>
            <person name="Ficklin S."/>
            <person name="Goodstein D.M."/>
            <person name="Xuan P."/>
            <person name="Del Fabbro C."/>
            <person name="Aramini V."/>
            <person name="Copetti D."/>
            <person name="Gonzalez S."/>
            <person name="Horner D.S."/>
            <person name="Falchi R."/>
            <person name="Lucas S."/>
            <person name="Mica E."/>
            <person name="Maldonado J."/>
            <person name="Lazzari B."/>
            <person name="Bielenberg D."/>
            <person name="Pirona R."/>
            <person name="Miculan M."/>
            <person name="Barakat A."/>
            <person name="Testolin R."/>
            <person name="Stella A."/>
            <person name="Tartarini S."/>
            <person name="Tonutti P."/>
            <person name="Arus P."/>
            <person name="Orellana A."/>
            <person name="Wells C."/>
            <person name="Main D."/>
            <person name="Vizzotto G."/>
            <person name="Silva H."/>
            <person name="Salamini F."/>
            <person name="Schmutz J."/>
            <person name="Morgante M."/>
            <person name="Rokhsar D.S."/>
        </authorList>
    </citation>
    <scope>NUCLEOTIDE SEQUENCE [LARGE SCALE GENOMIC DNA]</scope>
    <source>
        <strain evidence="2">cv. Nemared</strain>
    </source>
</reference>
<evidence type="ECO:0000313" key="1">
    <source>
        <dbReference type="EMBL" id="ONI05150.1"/>
    </source>
</evidence>
<name>A0A251P293_PRUPE</name>
<gene>
    <name evidence="1" type="ORF">PRUPE_6G358800</name>
</gene>
<evidence type="ECO:0000313" key="2">
    <source>
        <dbReference type="Proteomes" id="UP000006882"/>
    </source>
</evidence>
<keyword evidence="2" id="KW-1185">Reference proteome</keyword>
<dbReference type="EMBL" id="CM007656">
    <property type="protein sequence ID" value="ONI05150.1"/>
    <property type="molecule type" value="Genomic_DNA"/>
</dbReference>